<dbReference type="EMBL" id="JAVCZN010000014">
    <property type="protein sequence ID" value="MDQ1863866.1"/>
    <property type="molecule type" value="Genomic_DNA"/>
</dbReference>
<reference evidence="2" key="1">
    <citation type="submission" date="2023-07" db="EMBL/GenBank/DDBJ databases">
        <title>In vitro acaricidal activity of Serratia ureilytica strains isolated from Mimosa pudica nodules againts the dust mite Tyrophagus putrescentiae.</title>
        <authorList>
            <person name="Wong-Villareal A."/>
            <person name="Cerqueda-Garcia D."/>
        </authorList>
    </citation>
    <scope>NUCLEOTIDE SEQUENCE</scope>
    <source>
        <strain evidence="2">UTS2</strain>
    </source>
</reference>
<accession>A0ABU0VR02</accession>
<evidence type="ECO:0000259" key="1">
    <source>
        <dbReference type="Pfam" id="PF14065"/>
    </source>
</evidence>
<gene>
    <name evidence="2" type="ORF">Q6237_23060</name>
</gene>
<name>A0ABU0VR02_9GAMM</name>
<dbReference type="Proteomes" id="UP001177872">
    <property type="component" value="Unassembled WGS sequence"/>
</dbReference>
<comment type="caution">
    <text evidence="2">The sequence shown here is derived from an EMBL/GenBank/DDBJ whole genome shotgun (WGS) entry which is preliminary data.</text>
</comment>
<feature type="domain" description="Pvc16 N-terminal" evidence="1">
    <location>
        <begin position="18"/>
        <end position="184"/>
    </location>
</feature>
<dbReference type="InterPro" id="IPR025351">
    <property type="entry name" value="Pvc16_N"/>
</dbReference>
<sequence>MVTNNQQATSDLTVITLNQHIESALRRYLPSDWHGTIRFDVIDKENLPSDPTVSVFLYDIQEDLELRHGQPRQYDPVKGAFAHRQVHVRCCYLLTYWEPRTQSPMVADAQPIQVMSQALNALLNMQFPDFPSAFVRVVAPSEHLSSLGNFWQSLGDRPRLSLSFNVTIPIALGLSETTKAAPPILQTHVDPQAAGWEQEDLALEFKRELVRSVIDKQKGQDIDWLRLRTQLARLQVTCDYQRAPEGLPMLQVEGELDEPTLKEVNRIAQAMQVAWQKDKKATVDIVTRPVMGPLNAVRADEEGEV</sequence>
<evidence type="ECO:0000313" key="3">
    <source>
        <dbReference type="Proteomes" id="UP001177872"/>
    </source>
</evidence>
<protein>
    <submittedName>
        <fullName evidence="2">DUF4255 domain-containing protein</fullName>
    </submittedName>
</protein>
<evidence type="ECO:0000313" key="2">
    <source>
        <dbReference type="EMBL" id="MDQ1863866.1"/>
    </source>
</evidence>
<dbReference type="Pfam" id="PF14065">
    <property type="entry name" value="Pvc16_N"/>
    <property type="match status" value="1"/>
</dbReference>
<proteinExistence type="predicted"/>
<organism evidence="2 3">
    <name type="scientific">Serratia ureilytica</name>
    <dbReference type="NCBI Taxonomy" id="300181"/>
    <lineage>
        <taxon>Bacteria</taxon>
        <taxon>Pseudomonadati</taxon>
        <taxon>Pseudomonadota</taxon>
        <taxon>Gammaproteobacteria</taxon>
        <taxon>Enterobacterales</taxon>
        <taxon>Yersiniaceae</taxon>
        <taxon>Serratia</taxon>
    </lineage>
</organism>
<keyword evidence="3" id="KW-1185">Reference proteome</keyword>
<dbReference type="RefSeq" id="WP_262943295.1">
    <property type="nucleotide sequence ID" value="NZ_JAIQCT010000047.1"/>
</dbReference>